<feature type="non-terminal residue" evidence="2">
    <location>
        <position position="1"/>
    </location>
</feature>
<feature type="compositionally biased region" description="Low complexity" evidence="1">
    <location>
        <begin position="21"/>
        <end position="41"/>
    </location>
</feature>
<organism evidence="2 3">
    <name type="scientific">Friedmanniomyces simplex</name>
    <dbReference type="NCBI Taxonomy" id="329884"/>
    <lineage>
        <taxon>Eukaryota</taxon>
        <taxon>Fungi</taxon>
        <taxon>Dikarya</taxon>
        <taxon>Ascomycota</taxon>
        <taxon>Pezizomycotina</taxon>
        <taxon>Dothideomycetes</taxon>
        <taxon>Dothideomycetidae</taxon>
        <taxon>Mycosphaerellales</taxon>
        <taxon>Teratosphaeriaceae</taxon>
        <taxon>Friedmanniomyces</taxon>
    </lineage>
</organism>
<evidence type="ECO:0000256" key="1">
    <source>
        <dbReference type="SAM" id="MobiDB-lite"/>
    </source>
</evidence>
<evidence type="ECO:0000313" key="3">
    <source>
        <dbReference type="Proteomes" id="UP000309340"/>
    </source>
</evidence>
<dbReference type="STRING" id="329884.A0A4V5N8Y0"/>
<comment type="caution">
    <text evidence="2">The sequence shown here is derived from an EMBL/GenBank/DDBJ whole genome shotgun (WGS) entry which is preliminary data.</text>
</comment>
<name>A0A4V5N8Y0_9PEZI</name>
<gene>
    <name evidence="2" type="ORF">B0A55_13106</name>
</gene>
<evidence type="ECO:0000313" key="2">
    <source>
        <dbReference type="EMBL" id="TKA45399.1"/>
    </source>
</evidence>
<accession>A0A4V5N8Y0</accession>
<proteinExistence type="predicted"/>
<reference evidence="2 3" key="1">
    <citation type="submission" date="2017-03" db="EMBL/GenBank/DDBJ databases">
        <title>Genomes of endolithic fungi from Antarctica.</title>
        <authorList>
            <person name="Coleine C."/>
            <person name="Masonjones S."/>
            <person name="Stajich J.E."/>
        </authorList>
    </citation>
    <scope>NUCLEOTIDE SEQUENCE [LARGE SCALE GENOMIC DNA]</scope>
    <source>
        <strain evidence="2 3">CCFEE 5184</strain>
    </source>
</reference>
<feature type="region of interest" description="Disordered" evidence="1">
    <location>
        <begin position="1"/>
        <end position="82"/>
    </location>
</feature>
<dbReference type="Proteomes" id="UP000309340">
    <property type="component" value="Unassembled WGS sequence"/>
</dbReference>
<dbReference type="OrthoDB" id="4701694at2759"/>
<dbReference type="AlphaFoldDB" id="A0A4V5N8Y0"/>
<dbReference type="EMBL" id="NAJQ01002315">
    <property type="protein sequence ID" value="TKA45399.1"/>
    <property type="molecule type" value="Genomic_DNA"/>
</dbReference>
<keyword evidence="3" id="KW-1185">Reference proteome</keyword>
<sequence>SKSSQGFGSKVGGWVFGRWGATPTPTATTTTTTSSTKASSAFLSQGKTIATAPKPPSRSSTSSTDPPPLPFDPEATPKKFKIRPPGINQSGPIMGFGPEVRVQPHGGLDRVVLANGMPVVFNHGATSFEFKYNLGSGKLMVDGNLADELGGAMAPPSLFATWKVAVSSAFNANPDLSEVTRAYFEFSGRHRALIFR</sequence>
<protein>
    <submittedName>
        <fullName evidence="2">Uncharacterized protein</fullName>
    </submittedName>
</protein>